<keyword evidence="3" id="KW-0862">Zinc</keyword>
<evidence type="ECO:0000313" key="6">
    <source>
        <dbReference type="EMBL" id="KAF2255328.1"/>
    </source>
</evidence>
<evidence type="ECO:0000259" key="5">
    <source>
        <dbReference type="PROSITE" id="PS50865"/>
    </source>
</evidence>
<dbReference type="AlphaFoldDB" id="A0A6A6IYE2"/>
<dbReference type="EMBL" id="ML987190">
    <property type="protein sequence ID" value="KAF2255328.1"/>
    <property type="molecule type" value="Genomic_DNA"/>
</dbReference>
<protein>
    <recommendedName>
        <fullName evidence="5">MYND-type domain-containing protein</fullName>
    </recommendedName>
</protein>
<dbReference type="GO" id="GO:0008270">
    <property type="term" value="F:zinc ion binding"/>
    <property type="evidence" value="ECO:0007669"/>
    <property type="project" value="UniProtKB-KW"/>
</dbReference>
<dbReference type="SUPFAM" id="SSF144232">
    <property type="entry name" value="HIT/MYND zinc finger-like"/>
    <property type="match status" value="1"/>
</dbReference>
<organism evidence="6 7">
    <name type="scientific">Trematosphaeria pertusa</name>
    <dbReference type="NCBI Taxonomy" id="390896"/>
    <lineage>
        <taxon>Eukaryota</taxon>
        <taxon>Fungi</taxon>
        <taxon>Dikarya</taxon>
        <taxon>Ascomycota</taxon>
        <taxon>Pezizomycotina</taxon>
        <taxon>Dothideomycetes</taxon>
        <taxon>Pleosporomycetidae</taxon>
        <taxon>Pleosporales</taxon>
        <taxon>Massarineae</taxon>
        <taxon>Trematosphaeriaceae</taxon>
        <taxon>Trematosphaeria</taxon>
    </lineage>
</organism>
<evidence type="ECO:0000256" key="1">
    <source>
        <dbReference type="ARBA" id="ARBA00022723"/>
    </source>
</evidence>
<dbReference type="Gene3D" id="6.10.140.2220">
    <property type="match status" value="1"/>
</dbReference>
<keyword evidence="1" id="KW-0479">Metal-binding</keyword>
<keyword evidence="2 4" id="KW-0863">Zinc-finger</keyword>
<feature type="domain" description="MYND-type" evidence="5">
    <location>
        <begin position="9"/>
        <end position="46"/>
    </location>
</feature>
<evidence type="ECO:0000256" key="2">
    <source>
        <dbReference type="ARBA" id="ARBA00022771"/>
    </source>
</evidence>
<keyword evidence="7" id="KW-1185">Reference proteome</keyword>
<reference evidence="6" key="1">
    <citation type="journal article" date="2020" name="Stud. Mycol.">
        <title>101 Dothideomycetes genomes: a test case for predicting lifestyles and emergence of pathogens.</title>
        <authorList>
            <person name="Haridas S."/>
            <person name="Albert R."/>
            <person name="Binder M."/>
            <person name="Bloem J."/>
            <person name="Labutti K."/>
            <person name="Salamov A."/>
            <person name="Andreopoulos B."/>
            <person name="Baker S."/>
            <person name="Barry K."/>
            <person name="Bills G."/>
            <person name="Bluhm B."/>
            <person name="Cannon C."/>
            <person name="Castanera R."/>
            <person name="Culley D."/>
            <person name="Daum C."/>
            <person name="Ezra D."/>
            <person name="Gonzalez J."/>
            <person name="Henrissat B."/>
            <person name="Kuo A."/>
            <person name="Liang C."/>
            <person name="Lipzen A."/>
            <person name="Lutzoni F."/>
            <person name="Magnuson J."/>
            <person name="Mondo S."/>
            <person name="Nolan M."/>
            <person name="Ohm R."/>
            <person name="Pangilinan J."/>
            <person name="Park H.-J."/>
            <person name="Ramirez L."/>
            <person name="Alfaro M."/>
            <person name="Sun H."/>
            <person name="Tritt A."/>
            <person name="Yoshinaga Y."/>
            <person name="Zwiers L.-H."/>
            <person name="Turgeon B."/>
            <person name="Goodwin S."/>
            <person name="Spatafora J."/>
            <person name="Crous P."/>
            <person name="Grigoriev I."/>
        </authorList>
    </citation>
    <scope>NUCLEOTIDE SEQUENCE</scope>
    <source>
        <strain evidence="6">CBS 122368</strain>
    </source>
</reference>
<evidence type="ECO:0000256" key="4">
    <source>
        <dbReference type="PROSITE-ProRule" id="PRU00134"/>
    </source>
</evidence>
<dbReference type="RefSeq" id="XP_033690332.1">
    <property type="nucleotide sequence ID" value="XM_033835205.1"/>
</dbReference>
<dbReference type="GeneID" id="54588535"/>
<gene>
    <name evidence="6" type="ORF">BU26DRAFT_600852</name>
</gene>
<name>A0A6A6IYE2_9PLEO</name>
<dbReference type="PROSITE" id="PS50865">
    <property type="entry name" value="ZF_MYND_2"/>
    <property type="match status" value="1"/>
</dbReference>
<evidence type="ECO:0000313" key="7">
    <source>
        <dbReference type="Proteomes" id="UP000800094"/>
    </source>
</evidence>
<dbReference type="PROSITE" id="PS01360">
    <property type="entry name" value="ZF_MYND_1"/>
    <property type="match status" value="1"/>
</dbReference>
<dbReference type="Proteomes" id="UP000800094">
    <property type="component" value="Unassembled WGS sequence"/>
</dbReference>
<evidence type="ECO:0000256" key="3">
    <source>
        <dbReference type="ARBA" id="ARBA00022833"/>
    </source>
</evidence>
<dbReference type="Pfam" id="PF01753">
    <property type="entry name" value="zf-MYND"/>
    <property type="match status" value="1"/>
</dbReference>
<proteinExistence type="predicted"/>
<accession>A0A6A6IYE2</accession>
<sequence length="335" mass="37461">MSPTLQENCANCGRSGATFRCVACTMVSYCDKYCEKAALSRHKGHCGNLVKKLIDRIGDTVQKVFQVFSEKAFEINVQNIVTMGNTIIVHEMANNVAATGRALFDFPSRLLPDGEAKTAVLGLGRGEQAVAYLHDFVAQLLKGTPVSRVEEIKVRMSIPPKAVFASQSARVWDSQFASSSEIVLRFDCSLQGRSWTLHPNAPACGIDHASMETRHYFTRYVQGYPEANKFGAQKELFLGFASLDGLVGLPFKILFVAREFMQTGIDEWMLQSDLTLAGMLRLPDDQFALQQKKLLRCVSRSMSNFPQSDEYHGLIQEAIFSENAFRHMPSRRDLR</sequence>
<dbReference type="OrthoDB" id="3797767at2759"/>
<dbReference type="InterPro" id="IPR002893">
    <property type="entry name" value="Znf_MYND"/>
</dbReference>